<evidence type="ECO:0000313" key="12">
    <source>
        <dbReference type="EMBL" id="KAJ1917783.1"/>
    </source>
</evidence>
<reference evidence="12" key="1">
    <citation type="submission" date="2022-07" db="EMBL/GenBank/DDBJ databases">
        <title>Phylogenomic reconstructions and comparative analyses of Kickxellomycotina fungi.</title>
        <authorList>
            <person name="Reynolds N.K."/>
            <person name="Stajich J.E."/>
            <person name="Barry K."/>
            <person name="Grigoriev I.V."/>
            <person name="Crous P."/>
            <person name="Smith M.E."/>
        </authorList>
    </citation>
    <scope>NUCLEOTIDE SEQUENCE</scope>
    <source>
        <strain evidence="12">RSA 861</strain>
    </source>
</reference>
<feature type="region of interest" description="Disordered" evidence="10">
    <location>
        <begin position="557"/>
        <end position="581"/>
    </location>
</feature>
<dbReference type="GO" id="GO:0005737">
    <property type="term" value="C:cytoplasm"/>
    <property type="evidence" value="ECO:0007669"/>
    <property type="project" value="UniProtKB-SubCell"/>
</dbReference>
<feature type="compositionally biased region" description="Basic residues" evidence="10">
    <location>
        <begin position="620"/>
        <end position="631"/>
    </location>
</feature>
<feature type="domain" description="TLDc" evidence="11">
    <location>
        <begin position="388"/>
        <end position="557"/>
    </location>
</feature>
<gene>
    <name evidence="12" type="ORF">IWQ60_007685</name>
</gene>
<dbReference type="PROSITE" id="PS51886">
    <property type="entry name" value="TLDC"/>
    <property type="match status" value="1"/>
</dbReference>
<comment type="caution">
    <text evidence="12">The sequence shown here is derived from an EMBL/GenBank/DDBJ whole genome shotgun (WGS) entry which is preliminary data.</text>
</comment>
<dbReference type="InterPro" id="IPR006571">
    <property type="entry name" value="TLDc_dom"/>
</dbReference>
<evidence type="ECO:0000256" key="2">
    <source>
        <dbReference type="ARBA" id="ARBA00004371"/>
    </source>
</evidence>
<evidence type="ECO:0000256" key="1">
    <source>
        <dbReference type="ARBA" id="ARBA00004370"/>
    </source>
</evidence>
<dbReference type="OrthoDB" id="26679at2759"/>
<evidence type="ECO:0000256" key="3">
    <source>
        <dbReference type="ARBA" id="ARBA00004496"/>
    </source>
</evidence>
<dbReference type="SMART" id="SM00584">
    <property type="entry name" value="TLDc"/>
    <property type="match status" value="1"/>
</dbReference>
<evidence type="ECO:0000256" key="6">
    <source>
        <dbReference type="ARBA" id="ARBA00023228"/>
    </source>
</evidence>
<feature type="region of interest" description="Disordered" evidence="10">
    <location>
        <begin position="602"/>
        <end position="659"/>
    </location>
</feature>
<dbReference type="GO" id="GO:0016020">
    <property type="term" value="C:membrane"/>
    <property type="evidence" value="ECO:0007669"/>
    <property type="project" value="UniProtKB-SubCell"/>
</dbReference>
<dbReference type="Proteomes" id="UP001150569">
    <property type="component" value="Unassembled WGS sequence"/>
</dbReference>
<evidence type="ECO:0000256" key="7">
    <source>
        <dbReference type="ARBA" id="ARBA00039594"/>
    </source>
</evidence>
<protein>
    <recommendedName>
        <fullName evidence="7">MTOR-associated protein MEAK7</fullName>
    </recommendedName>
    <alternativeName>
        <fullName evidence="9">TBC/LysM-associated domain-containing protein 1</fullName>
    </alternativeName>
    <alternativeName>
        <fullName evidence="8">TLD domain-containing protein 1</fullName>
    </alternativeName>
</protein>
<keyword evidence="4" id="KW-0963">Cytoplasm</keyword>
<dbReference type="Pfam" id="PF07534">
    <property type="entry name" value="TLD"/>
    <property type="match status" value="1"/>
</dbReference>
<keyword evidence="6" id="KW-0458">Lysosome</keyword>
<keyword evidence="5" id="KW-0472">Membrane</keyword>
<dbReference type="InterPro" id="IPR013219">
    <property type="entry name" value="Ribosomal_mS33"/>
</dbReference>
<evidence type="ECO:0000313" key="13">
    <source>
        <dbReference type="Proteomes" id="UP001150569"/>
    </source>
</evidence>
<comment type="subcellular location">
    <subcellularLocation>
        <location evidence="3">Cytoplasm</location>
    </subcellularLocation>
    <subcellularLocation>
        <location evidence="2">Lysosome</location>
    </subcellularLocation>
    <subcellularLocation>
        <location evidence="1">Membrane</location>
    </subcellularLocation>
</comment>
<name>A0A9W8A2I6_9FUNG</name>
<evidence type="ECO:0000259" key="11">
    <source>
        <dbReference type="PROSITE" id="PS51886"/>
    </source>
</evidence>
<evidence type="ECO:0000256" key="8">
    <source>
        <dbReference type="ARBA" id="ARBA00041780"/>
    </source>
</evidence>
<dbReference type="PANTHER" id="PTHR23354">
    <property type="entry name" value="NUCLEOLAR PROTEIN 7/ESTROGEN RECEPTOR COACTIVATOR-RELATED"/>
    <property type="match status" value="1"/>
</dbReference>
<sequence>MTLPPHILARQRQVAQIAARIFNKPFSAEGKRTGAQILRQPLKGPEVNAYYPAPPIKISELRKLLPEFELIDNVNGPRLAKLDSLRRRGKGAPVKVVTHFPLDRNRHLALTHPTCIMGNSSSHSPAEVEASVYLNSQERESLQKNYDYICRMLNVEPKDGIPVQKLRASKILPSFLVRGLLAPPRDPQDLSKPVEARKPLQVIKHAEFLLAACRVARSAGAEQVAIFFDMADLTGRTLYDWVAHIVALALEAWHRTPRRAGRIRSPSSTEVARREDALVRYLLLAPYYKREQALDFDFDPASERHRTYRFNLAEWLKRCKTPGNVDLPAFRYWLNHNPALRHMTELAFERIFFTPLDPTRPLLPYPEAIAAQRLMANLLSPRQVGRSQLLTRGDQWFLNDALPSTCREEWDLVFASDLDGKSWNTFVHRLSRSGATLIVIREQGTGYIFGGFASDDWISHPDFYGTSANFLFTVRPDLRVYQAGTINAHYQYLNQGTQTLPNGLGMGGQLGYFGLWINADFETGCSQAGPACSTYGSPRLSHEEYFRIESIEVWQVRRSPTDSDDEDGAVAGRPQKSAMDAHPDAVALLELANRKMYASSVRDPDLDLDPPTASHDHDHHPHRHHSHRPHHRSEVVDDEDDMEAILKRRPKDYPEERYK</sequence>
<evidence type="ECO:0000256" key="5">
    <source>
        <dbReference type="ARBA" id="ARBA00023136"/>
    </source>
</evidence>
<evidence type="ECO:0000256" key="9">
    <source>
        <dbReference type="ARBA" id="ARBA00042134"/>
    </source>
</evidence>
<evidence type="ECO:0000256" key="10">
    <source>
        <dbReference type="SAM" id="MobiDB-lite"/>
    </source>
</evidence>
<dbReference type="AlphaFoldDB" id="A0A9W8A2I6"/>
<dbReference type="GO" id="GO:0005634">
    <property type="term" value="C:nucleus"/>
    <property type="evidence" value="ECO:0007669"/>
    <property type="project" value="TreeGrafter"/>
</dbReference>
<keyword evidence="13" id="KW-1185">Reference proteome</keyword>
<dbReference type="EMBL" id="JANBPT010000528">
    <property type="protein sequence ID" value="KAJ1917783.1"/>
    <property type="molecule type" value="Genomic_DNA"/>
</dbReference>
<dbReference type="PANTHER" id="PTHR23354:SF131">
    <property type="entry name" value="MTOR-ASSOCIATED PROTEIN MEAK7"/>
    <property type="match status" value="1"/>
</dbReference>
<accession>A0A9W8A2I6</accession>
<dbReference type="GO" id="GO:0006979">
    <property type="term" value="P:response to oxidative stress"/>
    <property type="evidence" value="ECO:0007669"/>
    <property type="project" value="TreeGrafter"/>
</dbReference>
<organism evidence="12 13">
    <name type="scientific">Tieghemiomyces parasiticus</name>
    <dbReference type="NCBI Taxonomy" id="78921"/>
    <lineage>
        <taxon>Eukaryota</taxon>
        <taxon>Fungi</taxon>
        <taxon>Fungi incertae sedis</taxon>
        <taxon>Zoopagomycota</taxon>
        <taxon>Kickxellomycotina</taxon>
        <taxon>Dimargaritomycetes</taxon>
        <taxon>Dimargaritales</taxon>
        <taxon>Dimargaritaceae</taxon>
        <taxon>Tieghemiomyces</taxon>
    </lineage>
</organism>
<proteinExistence type="predicted"/>
<evidence type="ECO:0000256" key="4">
    <source>
        <dbReference type="ARBA" id="ARBA00022490"/>
    </source>
</evidence>
<dbReference type="Pfam" id="PF08293">
    <property type="entry name" value="MRP-S33"/>
    <property type="match status" value="1"/>
</dbReference>